<dbReference type="RefSeq" id="WP_127805277.1">
    <property type="nucleotide sequence ID" value="NZ_SACY01000005.1"/>
</dbReference>
<evidence type="ECO:0000313" key="2">
    <source>
        <dbReference type="EMBL" id="RVU23577.1"/>
    </source>
</evidence>
<feature type="transmembrane region" description="Helical" evidence="1">
    <location>
        <begin position="17"/>
        <end position="34"/>
    </location>
</feature>
<keyword evidence="3" id="KW-1185">Reference proteome</keyword>
<organism evidence="2 3">
    <name type="scientific">Sandaracinomonas limnophila</name>
    <dbReference type="NCBI Taxonomy" id="1862386"/>
    <lineage>
        <taxon>Bacteria</taxon>
        <taxon>Pseudomonadati</taxon>
        <taxon>Bacteroidota</taxon>
        <taxon>Cytophagia</taxon>
        <taxon>Cytophagales</taxon>
        <taxon>Flectobacillaceae</taxon>
        <taxon>Sandaracinomonas</taxon>
    </lineage>
</organism>
<accession>A0A437PMT8</accession>
<reference evidence="2 3" key="1">
    <citation type="submission" date="2019-01" db="EMBL/GenBank/DDBJ databases">
        <authorList>
            <person name="Chen W.-M."/>
        </authorList>
    </citation>
    <scope>NUCLEOTIDE SEQUENCE [LARGE SCALE GENOMIC DNA]</scope>
    <source>
        <strain evidence="2 3">FSY-15</strain>
    </source>
</reference>
<dbReference type="EMBL" id="SACY01000005">
    <property type="protein sequence ID" value="RVU23577.1"/>
    <property type="molecule type" value="Genomic_DNA"/>
</dbReference>
<gene>
    <name evidence="2" type="ORF">EOJ36_10900</name>
</gene>
<name>A0A437PMT8_9BACT</name>
<proteinExistence type="predicted"/>
<protein>
    <submittedName>
        <fullName evidence="2">Uncharacterized protein</fullName>
    </submittedName>
</protein>
<keyword evidence="1" id="KW-1133">Transmembrane helix</keyword>
<dbReference type="Proteomes" id="UP000282832">
    <property type="component" value="Unassembled WGS sequence"/>
</dbReference>
<keyword evidence="1" id="KW-0812">Transmembrane</keyword>
<sequence>MEVHHHPKLGKKDLKELFLEGLMIFFAVTMGFFSEQFREHMVEKSREKEIVEHLIKDLEKDQKTVHGVWDWYKNELIPAGDTLQTLLNNPNSTKNDNSLYVNFRRAIRYQSFGVFVNNFTYSQMIANNGLSLIEDLETIEKINSYYLNINKTMGLEEYLFHEKQDIRQKLTLILDGNSYDKVIDEKDHIKYPSESLKVKNYSEDVKNDLLIRISDINGVSLNIVNRIAKTEKEGLELSKYLKEKYDL</sequence>
<dbReference type="OrthoDB" id="1454369at2"/>
<evidence type="ECO:0000313" key="3">
    <source>
        <dbReference type="Proteomes" id="UP000282832"/>
    </source>
</evidence>
<comment type="caution">
    <text evidence="2">The sequence shown here is derived from an EMBL/GenBank/DDBJ whole genome shotgun (WGS) entry which is preliminary data.</text>
</comment>
<evidence type="ECO:0000256" key="1">
    <source>
        <dbReference type="SAM" id="Phobius"/>
    </source>
</evidence>
<keyword evidence="1" id="KW-0472">Membrane</keyword>
<dbReference type="AlphaFoldDB" id="A0A437PMT8"/>